<dbReference type="InterPro" id="IPR004843">
    <property type="entry name" value="Calcineurin-like_PHP"/>
</dbReference>
<dbReference type="SUPFAM" id="SSF56300">
    <property type="entry name" value="Metallo-dependent phosphatases"/>
    <property type="match status" value="1"/>
</dbReference>
<reference evidence="2 3" key="1">
    <citation type="submission" date="2015-11" db="EMBL/GenBank/DDBJ databases">
        <title>Sequence of Pedobacter ginsenosidimutans.</title>
        <authorList>
            <person name="Carson E."/>
            <person name="Keyser V."/>
            <person name="Newman J."/>
            <person name="Miller J."/>
        </authorList>
    </citation>
    <scope>NUCLEOTIDE SEQUENCE [LARGE SCALE GENOMIC DNA]</scope>
    <source>
        <strain evidence="2 3">KACC 14530</strain>
    </source>
</reference>
<dbReference type="AlphaFoldDB" id="A0A0T5VJV5"/>
<dbReference type="GO" id="GO:0016787">
    <property type="term" value="F:hydrolase activity"/>
    <property type="evidence" value="ECO:0007669"/>
    <property type="project" value="InterPro"/>
</dbReference>
<dbReference type="PANTHER" id="PTHR39323">
    <property type="entry name" value="BLR1149 PROTEIN"/>
    <property type="match status" value="1"/>
</dbReference>
<dbReference type="Gene3D" id="3.60.21.10">
    <property type="match status" value="1"/>
</dbReference>
<evidence type="ECO:0000313" key="2">
    <source>
        <dbReference type="EMBL" id="KRT14139.1"/>
    </source>
</evidence>
<organism evidence="2 3">
    <name type="scientific">Pedobacter ginsenosidimutans</name>
    <dbReference type="NCBI Taxonomy" id="687842"/>
    <lineage>
        <taxon>Bacteria</taxon>
        <taxon>Pseudomonadati</taxon>
        <taxon>Bacteroidota</taxon>
        <taxon>Sphingobacteriia</taxon>
        <taxon>Sphingobacteriales</taxon>
        <taxon>Sphingobacteriaceae</taxon>
        <taxon>Pedobacter</taxon>
    </lineage>
</organism>
<protein>
    <submittedName>
        <fullName evidence="2">Phosphoesterase</fullName>
    </submittedName>
</protein>
<gene>
    <name evidence="2" type="ORF">ASU31_20995</name>
</gene>
<accession>A0A0T5VJV5</accession>
<keyword evidence="3" id="KW-1185">Reference proteome</keyword>
<dbReference type="EMBL" id="LMZQ01000024">
    <property type="protein sequence ID" value="KRT14139.1"/>
    <property type="molecule type" value="Genomic_DNA"/>
</dbReference>
<dbReference type="PIRSF" id="PIRSF000887">
    <property type="entry name" value="Pesterase_MJ0037"/>
    <property type="match status" value="1"/>
</dbReference>
<evidence type="ECO:0000259" key="1">
    <source>
        <dbReference type="Pfam" id="PF00149"/>
    </source>
</evidence>
<name>A0A0T5VJV5_9SPHI</name>
<sequence length="212" mass="24082">MNITSQGEELILDKERALFLPKHQLLAISDLHLGKSAHFRQAGLQVPATIAQTDLQRLSLLIKQYHPKTLLINGDMFHHGLNTDIDEFSVWRKQYQELNFLLVKGNHDRLSDANYAAMNIELHEPSFCLGPFCFIHDAPNCTEEELYPISGHIHPGVTIVGKAKQRLKFPCFYFGKDYAILPAFSLFTGLYTVYPKANERIFAVTPKSVVEV</sequence>
<dbReference type="Pfam" id="PF00149">
    <property type="entry name" value="Metallophos"/>
    <property type="match status" value="1"/>
</dbReference>
<dbReference type="STRING" id="687842.ASU31_20995"/>
<dbReference type="InterPro" id="IPR029052">
    <property type="entry name" value="Metallo-depent_PP-like"/>
</dbReference>
<dbReference type="RefSeq" id="WP_057934224.1">
    <property type="nucleotide sequence ID" value="NZ_LMZQ01000024.1"/>
</dbReference>
<dbReference type="NCBIfam" id="TIGR04123">
    <property type="entry name" value="P_estr_lig_assc"/>
    <property type="match status" value="1"/>
</dbReference>
<comment type="caution">
    <text evidence="2">The sequence shown here is derived from an EMBL/GenBank/DDBJ whole genome shotgun (WGS) entry which is preliminary data.</text>
</comment>
<dbReference type="PANTHER" id="PTHR39323:SF1">
    <property type="entry name" value="BLR1149 PROTEIN"/>
    <property type="match status" value="1"/>
</dbReference>
<evidence type="ECO:0000313" key="3">
    <source>
        <dbReference type="Proteomes" id="UP000051950"/>
    </source>
</evidence>
<proteinExistence type="predicted"/>
<feature type="domain" description="Calcineurin-like phosphoesterase" evidence="1">
    <location>
        <begin position="25"/>
        <end position="122"/>
    </location>
</feature>
<dbReference type="InterPro" id="IPR026336">
    <property type="entry name" value="PdeM-like"/>
</dbReference>
<dbReference type="OrthoDB" id="9795838at2"/>
<dbReference type="Proteomes" id="UP000051950">
    <property type="component" value="Unassembled WGS sequence"/>
</dbReference>
<dbReference type="InterPro" id="IPR024173">
    <property type="entry name" value="Pesterase_MJ0037-like"/>
</dbReference>